<evidence type="ECO:0000256" key="1">
    <source>
        <dbReference type="SAM" id="Phobius"/>
    </source>
</evidence>
<sequence>LFRFRWLRGFVRRHTTPIPQNIALDWKAKLSIAYMLITWNALGVVLYLCFTGRADWPKYYGLKTEEEANKKPAIYFAELLGVKKAHIMSFSGVHKKEDFEYKKSENGLYIRESHTKD</sequence>
<reference evidence="2" key="1">
    <citation type="submission" date="2016-04" db="EMBL/GenBank/DDBJ databases">
        <authorList>
            <person name="Calderon-Fernandez G.M.Sr."/>
        </authorList>
    </citation>
    <scope>NUCLEOTIDE SEQUENCE</scope>
    <source>
        <strain evidence="2">Int1</strain>
        <tissue evidence="2">Integument</tissue>
    </source>
</reference>
<dbReference type="AlphaFoldDB" id="A0A170UEP5"/>
<organism evidence="2">
    <name type="scientific">Triatoma infestans</name>
    <name type="common">Assassin bug</name>
    <dbReference type="NCBI Taxonomy" id="30076"/>
    <lineage>
        <taxon>Eukaryota</taxon>
        <taxon>Metazoa</taxon>
        <taxon>Ecdysozoa</taxon>
        <taxon>Arthropoda</taxon>
        <taxon>Hexapoda</taxon>
        <taxon>Insecta</taxon>
        <taxon>Pterygota</taxon>
        <taxon>Neoptera</taxon>
        <taxon>Paraneoptera</taxon>
        <taxon>Hemiptera</taxon>
        <taxon>Heteroptera</taxon>
        <taxon>Panheteroptera</taxon>
        <taxon>Cimicomorpha</taxon>
        <taxon>Reduviidae</taxon>
        <taxon>Triatominae</taxon>
        <taxon>Triatoma</taxon>
    </lineage>
</organism>
<feature type="transmembrane region" description="Helical" evidence="1">
    <location>
        <begin position="32"/>
        <end position="50"/>
    </location>
</feature>
<feature type="non-terminal residue" evidence="2">
    <location>
        <position position="1"/>
    </location>
</feature>
<protein>
    <submittedName>
        <fullName evidence="2">Uncharacterized protein</fullName>
    </submittedName>
</protein>
<keyword evidence="1" id="KW-0812">Transmembrane</keyword>
<proteinExistence type="predicted"/>
<name>A0A170UEP5_TRIIF</name>
<keyword evidence="1" id="KW-1133">Transmembrane helix</keyword>
<reference evidence="2" key="2">
    <citation type="journal article" date="2017" name="J. Med. Entomol.">
        <title>Transcriptome Analysis of the Triatoma infestans (Hemiptera: Reduviidae) Integument.</title>
        <authorList>
            <person name="Calderon-Fernandez G.M."/>
            <person name="Moriconi D.E."/>
            <person name="Dulbecco A.B."/>
            <person name="Juarez M.P."/>
        </authorList>
    </citation>
    <scope>NUCLEOTIDE SEQUENCE</scope>
    <source>
        <strain evidence="2">Int1</strain>
        <tissue evidence="2">Integument</tissue>
    </source>
</reference>
<evidence type="ECO:0000313" key="2">
    <source>
        <dbReference type="EMBL" id="JAR95822.1"/>
    </source>
</evidence>
<accession>A0A170UEP5</accession>
<keyword evidence="1" id="KW-0472">Membrane</keyword>
<dbReference type="EMBL" id="GEMB01007613">
    <property type="protein sequence ID" value="JAR95822.1"/>
    <property type="molecule type" value="Transcribed_RNA"/>
</dbReference>